<protein>
    <submittedName>
        <fullName evidence="2">Uncharacterized protein</fullName>
    </submittedName>
</protein>
<feature type="compositionally biased region" description="Basic and acidic residues" evidence="1">
    <location>
        <begin position="67"/>
        <end position="94"/>
    </location>
</feature>
<evidence type="ECO:0000256" key="1">
    <source>
        <dbReference type="SAM" id="MobiDB-lite"/>
    </source>
</evidence>
<feature type="non-terminal residue" evidence="2">
    <location>
        <position position="106"/>
    </location>
</feature>
<keyword evidence="3" id="KW-1185">Reference proteome</keyword>
<dbReference type="Proteomes" id="UP000294513">
    <property type="component" value="Unassembled WGS sequence"/>
</dbReference>
<gene>
    <name evidence="2" type="ORF">E1298_27540</name>
</gene>
<feature type="region of interest" description="Disordered" evidence="1">
    <location>
        <begin position="1"/>
        <end position="106"/>
    </location>
</feature>
<proteinExistence type="predicted"/>
<feature type="compositionally biased region" description="Basic and acidic residues" evidence="1">
    <location>
        <begin position="7"/>
        <end position="16"/>
    </location>
</feature>
<reference evidence="2 3" key="1">
    <citation type="submission" date="2019-03" db="EMBL/GenBank/DDBJ databases">
        <title>Draft genome sequences of novel Actinobacteria.</title>
        <authorList>
            <person name="Sahin N."/>
            <person name="Ay H."/>
            <person name="Saygin H."/>
        </authorList>
    </citation>
    <scope>NUCLEOTIDE SEQUENCE [LARGE SCALE GENOMIC DNA]</scope>
    <source>
        <strain evidence="2 3">H3C3</strain>
    </source>
</reference>
<dbReference type="AlphaFoldDB" id="A0A4R5B5F1"/>
<organism evidence="2 3">
    <name type="scientific">Actinomadura rubrisoli</name>
    <dbReference type="NCBI Taxonomy" id="2530368"/>
    <lineage>
        <taxon>Bacteria</taxon>
        <taxon>Bacillati</taxon>
        <taxon>Actinomycetota</taxon>
        <taxon>Actinomycetes</taxon>
        <taxon>Streptosporangiales</taxon>
        <taxon>Thermomonosporaceae</taxon>
        <taxon>Actinomadura</taxon>
    </lineage>
</organism>
<evidence type="ECO:0000313" key="2">
    <source>
        <dbReference type="EMBL" id="TDD79586.1"/>
    </source>
</evidence>
<name>A0A4R5B5F1_9ACTN</name>
<evidence type="ECO:0000313" key="3">
    <source>
        <dbReference type="Proteomes" id="UP000294513"/>
    </source>
</evidence>
<dbReference type="EMBL" id="SMKU01000171">
    <property type="protein sequence ID" value="TDD79586.1"/>
    <property type="molecule type" value="Genomic_DNA"/>
</dbReference>
<accession>A0A4R5B5F1</accession>
<sequence>MARRDTRHASRSHEQAPPRAEAPARPSPEPGPRKGRWSEEPQWPEGSWWSEQPDWTERGRRSKRRDPKRDEPKRGEARRPQSRRPELEPHEDWYRQPPENDPPGLD</sequence>
<comment type="caution">
    <text evidence="2">The sequence shown here is derived from an EMBL/GenBank/DDBJ whole genome shotgun (WGS) entry which is preliminary data.</text>
</comment>